<gene>
    <name evidence="2" type="ORF">BKG88_00990</name>
</gene>
<organism evidence="2 3">
    <name type="scientific">Rodentibacter ratti</name>
    <dbReference type="NCBI Taxonomy" id="1906745"/>
    <lineage>
        <taxon>Bacteria</taxon>
        <taxon>Pseudomonadati</taxon>
        <taxon>Pseudomonadota</taxon>
        <taxon>Gammaproteobacteria</taxon>
        <taxon>Pasteurellales</taxon>
        <taxon>Pasteurellaceae</taxon>
        <taxon>Rodentibacter</taxon>
    </lineage>
</organism>
<evidence type="ECO:0008006" key="4">
    <source>
        <dbReference type="Google" id="ProtNLM"/>
    </source>
</evidence>
<dbReference type="AlphaFoldDB" id="A0A1V3LCF3"/>
<comment type="caution">
    <text evidence="2">The sequence shown here is derived from an EMBL/GenBank/DDBJ whole genome shotgun (WGS) entry which is preliminary data.</text>
</comment>
<dbReference type="EMBL" id="MLAI01000007">
    <property type="protein sequence ID" value="OOF87806.1"/>
    <property type="molecule type" value="Genomic_DNA"/>
</dbReference>
<evidence type="ECO:0000313" key="3">
    <source>
        <dbReference type="Proteomes" id="UP000189353"/>
    </source>
</evidence>
<proteinExistence type="predicted"/>
<dbReference type="Proteomes" id="UP000189353">
    <property type="component" value="Unassembled WGS sequence"/>
</dbReference>
<dbReference type="RefSeq" id="WP_077552163.1">
    <property type="nucleotide sequence ID" value="NZ_MLAI01000007.1"/>
</dbReference>
<name>A0A1V3LCF3_9PAST</name>
<dbReference type="OrthoDB" id="5678943at2"/>
<keyword evidence="1" id="KW-0175">Coiled coil</keyword>
<reference evidence="2 3" key="1">
    <citation type="submission" date="2016-10" db="EMBL/GenBank/DDBJ databases">
        <title>Rodentibacter gen. nov. and new species.</title>
        <authorList>
            <person name="Christensen H."/>
        </authorList>
    </citation>
    <scope>NUCLEOTIDE SEQUENCE [LARGE SCALE GENOMIC DNA]</scope>
    <source>
        <strain evidence="2 3">Ppn158</strain>
    </source>
</reference>
<evidence type="ECO:0000256" key="1">
    <source>
        <dbReference type="SAM" id="Coils"/>
    </source>
</evidence>
<sequence length="348" mass="39985">MKISLPKKKSYSLDELPEYLAKTYQVDLSHDDLIVYARENKLRTSIRLEGNAKGLYSVGRIKLGEQNLIPVCYPPTAIFFNSVVKKSFLPHDLHLEDENACFGARVSLFDAIYKEIQQGNLDYYSATMKAKTNINEFIEQSVYFPEYEYQLLLMPEKFSFSFSANFYLPRGIYNTSTSLLNAHMISIDFTDDTFYLLGNTNKENIFVNLAISTGIAQPIGVHFKDIEILHDDLMEFLGISEEPENNIGELHQEIDSLKSELIEKEAQITRLRQQLEENNFPIMLNKFMENDRLALAIQARKKYWDGYNPDLNNAPKADATAKEIQEKYNLSKKQATAIEIVACPIDRN</sequence>
<accession>A0A1V3LCF3</accession>
<protein>
    <recommendedName>
        <fullName evidence="4">SlyX protein</fullName>
    </recommendedName>
</protein>
<evidence type="ECO:0000313" key="2">
    <source>
        <dbReference type="EMBL" id="OOF87806.1"/>
    </source>
</evidence>
<feature type="coiled-coil region" evidence="1">
    <location>
        <begin position="247"/>
        <end position="278"/>
    </location>
</feature>